<evidence type="ECO:0000313" key="2">
    <source>
        <dbReference type="Proteomes" id="UP000812287"/>
    </source>
</evidence>
<gene>
    <name evidence="1" type="ORF">BT62DRAFT_1074364</name>
</gene>
<protein>
    <submittedName>
        <fullName evidence="1">Uncharacterized protein</fullName>
    </submittedName>
</protein>
<organism evidence="1 2">
    <name type="scientific">Guyanagaster necrorhizus</name>
    <dbReference type="NCBI Taxonomy" id="856835"/>
    <lineage>
        <taxon>Eukaryota</taxon>
        <taxon>Fungi</taxon>
        <taxon>Dikarya</taxon>
        <taxon>Basidiomycota</taxon>
        <taxon>Agaricomycotina</taxon>
        <taxon>Agaricomycetes</taxon>
        <taxon>Agaricomycetidae</taxon>
        <taxon>Agaricales</taxon>
        <taxon>Marasmiineae</taxon>
        <taxon>Physalacriaceae</taxon>
        <taxon>Guyanagaster</taxon>
    </lineage>
</organism>
<dbReference type="OrthoDB" id="3233000at2759"/>
<dbReference type="InterPro" id="IPR021842">
    <property type="entry name" value="DUF3435"/>
</dbReference>
<comment type="caution">
    <text evidence="1">The sequence shown here is derived from an EMBL/GenBank/DDBJ whole genome shotgun (WGS) entry which is preliminary data.</text>
</comment>
<name>A0A9P8AV14_9AGAR</name>
<proteinExistence type="predicted"/>
<dbReference type="AlphaFoldDB" id="A0A9P8AV14"/>
<dbReference type="GeneID" id="66101304"/>
<dbReference type="EMBL" id="MU250529">
    <property type="protein sequence ID" value="KAG7448835.1"/>
    <property type="molecule type" value="Genomic_DNA"/>
</dbReference>
<reference evidence="1" key="1">
    <citation type="submission" date="2020-11" db="EMBL/GenBank/DDBJ databases">
        <title>Adaptations for nitrogen fixation in a non-lichenized fungal sporocarp promotes dispersal by wood-feeding termites.</title>
        <authorList>
            <consortium name="DOE Joint Genome Institute"/>
            <person name="Koch R.A."/>
            <person name="Yoon G."/>
            <person name="Arayal U."/>
            <person name="Lail K."/>
            <person name="Amirebrahimi M."/>
            <person name="Labutti K."/>
            <person name="Lipzen A."/>
            <person name="Riley R."/>
            <person name="Barry K."/>
            <person name="Henrissat B."/>
            <person name="Grigoriev I.V."/>
            <person name="Herr J.R."/>
            <person name="Aime M.C."/>
        </authorList>
    </citation>
    <scope>NUCLEOTIDE SEQUENCE</scope>
    <source>
        <strain evidence="1">MCA 3950</strain>
    </source>
</reference>
<dbReference type="RefSeq" id="XP_043042335.1">
    <property type="nucleotide sequence ID" value="XM_043179010.1"/>
</dbReference>
<accession>A0A9P8AV14</accession>
<evidence type="ECO:0000313" key="1">
    <source>
        <dbReference type="EMBL" id="KAG7448835.1"/>
    </source>
</evidence>
<sequence>MDLNDSKKVYKFHKNVLIHNFGLQAPNVCRKTITDSGDLLALLSFNIAYDYRVFPSERQRLNVAACYFILAYTGCQPAEVVDGDKNRPWDGSWEELFSSKAILPLLQKPPEDDAYAKELTKLLERETTHRSCPRALCYEDIQTIFFFMQTKRLIFCLVTLVASIAILDDAFDFPTLTSVEAVFRARNCSPVTCTPLRWKKEWLKRPVFQWCDGDPDSPLLYCTLHDYIGNQSLDMGYEKHIGPKDWRRNVGNTVNGYASGAMRHQIMRHNSHLKVFQDAYLNSFVQYDVLNAVLNEPLQTKLLSMLSHVGHMRDPCASSDMVPDEVWTSLPPDLEIVELEKRREALKGGMFGTKGCLYEREVQLLTATSVSMQARRKKAVKLLYRKYYFHNHPIWDLLRQANGEAPTEHDKPEIDLQLADRAALAELLYDQPDGLSPEKLHWHCIMVGTHMVRLGQLKERIRPDIEHKKVMPNSAARHEPCRDKALFPSSKMAPPRELRLHPRPLLGPMLTSMPSNSDGSLTLSLALSDDSAIMQISASSLDYGLLQ</sequence>
<dbReference type="PANTHER" id="PTHR37535:SF3">
    <property type="entry name" value="FLUG DOMAIN-CONTAINING PROTEIN"/>
    <property type="match status" value="1"/>
</dbReference>
<dbReference type="PANTHER" id="PTHR37535">
    <property type="entry name" value="FLUG DOMAIN PROTEIN"/>
    <property type="match status" value="1"/>
</dbReference>
<keyword evidence="2" id="KW-1185">Reference proteome</keyword>
<dbReference type="Proteomes" id="UP000812287">
    <property type="component" value="Unassembled WGS sequence"/>
</dbReference>
<dbReference type="Pfam" id="PF11917">
    <property type="entry name" value="DUF3435"/>
    <property type="match status" value="1"/>
</dbReference>